<evidence type="ECO:0000313" key="4">
    <source>
        <dbReference type="Proteomes" id="UP000283734"/>
    </source>
</evidence>
<dbReference type="Gene3D" id="2.40.160.180">
    <property type="entry name" value="Carbohydrate-selective porin OprB"/>
    <property type="match status" value="1"/>
</dbReference>
<keyword evidence="4" id="KW-1185">Reference proteome</keyword>
<reference evidence="3 4" key="1">
    <citation type="submission" date="2018-09" db="EMBL/GenBank/DDBJ databases">
        <title>Alcanivorax profundi sp. nov., isolated from 1000 m-depth seawater of the Mariana Trench.</title>
        <authorList>
            <person name="Liu J."/>
        </authorList>
    </citation>
    <scope>NUCLEOTIDE SEQUENCE [LARGE SCALE GENOMIC DNA]</scope>
    <source>
        <strain evidence="3 4">MTEO17</strain>
    </source>
</reference>
<dbReference type="GO" id="GO:0016020">
    <property type="term" value="C:membrane"/>
    <property type="evidence" value="ECO:0007669"/>
    <property type="project" value="InterPro"/>
</dbReference>
<dbReference type="GO" id="GO:0008643">
    <property type="term" value="P:carbohydrate transport"/>
    <property type="evidence" value="ECO:0007669"/>
    <property type="project" value="InterPro"/>
</dbReference>
<dbReference type="Pfam" id="PF04966">
    <property type="entry name" value="OprB"/>
    <property type="match status" value="1"/>
</dbReference>
<evidence type="ECO:0000256" key="1">
    <source>
        <dbReference type="ARBA" id="ARBA00008769"/>
    </source>
</evidence>
<dbReference type="RefSeq" id="WP_119917829.1">
    <property type="nucleotide sequence ID" value="NZ_QYYA01000002.1"/>
</dbReference>
<dbReference type="OrthoDB" id="5755240at2"/>
<dbReference type="AlphaFoldDB" id="A0A418XZD1"/>
<dbReference type="InterPro" id="IPR038673">
    <property type="entry name" value="OprB_sf"/>
</dbReference>
<sequence length="430" mass="46785">MPEKQPLWTLPAGVLLVCASTNGLAMEADSEKSTEAVKQYNAVPLEGGDSVTDDLAQDAIPVGSWLRSDILQDALSPWFEAKKSLKKNYGLNVQLSYQALYQQVDVEDIDTDDAAAGRAEFQGVWTLFDRNGPNKGSLSFRFEDRHTLDSEIPPTSLFREIGSIVPTATGFSDFGGAWTELAWRQTAMGGRLKLIGGKISAISWYNAHALSGAKKGFVNPSLQSSLSKPLPGRGLGAGGAFMVSPGFVVVAGAHDANAKSAENPFDSIEEEEYYSSVEFRWLPNSIENARWDKVQVQLWHQDAKEKAGVQSGKGMTFLVSKLLDDRWMPYVLGGISDGDASTFEQDFVAGLGVGFNSKAGAARDVLGVAVGWGNPSNELLREQYSSEVFYRFPLIRNFTITPSLQYIVNPALNPDEDDVVVAGIRMRANI</sequence>
<dbReference type="GO" id="GO:0015288">
    <property type="term" value="F:porin activity"/>
    <property type="evidence" value="ECO:0007669"/>
    <property type="project" value="InterPro"/>
</dbReference>
<evidence type="ECO:0000256" key="2">
    <source>
        <dbReference type="RuleBase" id="RU363072"/>
    </source>
</evidence>
<accession>A0A418XZD1</accession>
<organism evidence="3 4">
    <name type="scientific">Alcanivorax profundi</name>
    <dbReference type="NCBI Taxonomy" id="2338368"/>
    <lineage>
        <taxon>Bacteria</taxon>
        <taxon>Pseudomonadati</taxon>
        <taxon>Pseudomonadota</taxon>
        <taxon>Gammaproteobacteria</taxon>
        <taxon>Oceanospirillales</taxon>
        <taxon>Alcanivoracaceae</taxon>
        <taxon>Alcanivorax</taxon>
    </lineage>
</organism>
<evidence type="ECO:0000313" key="3">
    <source>
        <dbReference type="EMBL" id="RJG18390.1"/>
    </source>
</evidence>
<dbReference type="Proteomes" id="UP000283734">
    <property type="component" value="Unassembled WGS sequence"/>
</dbReference>
<dbReference type="InterPro" id="IPR007049">
    <property type="entry name" value="Carb-sel_porin_OprB"/>
</dbReference>
<gene>
    <name evidence="3" type="ORF">D4A39_07925</name>
</gene>
<proteinExistence type="inferred from homology"/>
<comment type="caution">
    <text evidence="3">The sequence shown here is derived from an EMBL/GenBank/DDBJ whole genome shotgun (WGS) entry which is preliminary data.</text>
</comment>
<comment type="similarity">
    <text evidence="1 2">Belongs to the OprB family.</text>
</comment>
<dbReference type="EMBL" id="QYYA01000002">
    <property type="protein sequence ID" value="RJG18390.1"/>
    <property type="molecule type" value="Genomic_DNA"/>
</dbReference>
<name>A0A418XZD1_9GAMM</name>
<protein>
    <submittedName>
        <fullName evidence="3">Uncharacterized protein</fullName>
    </submittedName>
</protein>